<dbReference type="InterPro" id="IPR029024">
    <property type="entry name" value="TerB-like"/>
</dbReference>
<comment type="caution">
    <text evidence="2">The sequence shown here is derived from an EMBL/GenBank/DDBJ whole genome shotgun (WGS) entry which is preliminary data.</text>
</comment>
<dbReference type="InterPro" id="IPR007791">
    <property type="entry name" value="DjlA_N"/>
</dbReference>
<sequence>MIAGIKEFFTQLIEPGARQSESDRGKALQIATAALLLEMMRMDERIAIEERNSIVATLGQQFSLDSEQLATLLDLAEQEARQASGYYQFTSLINKTCTADQKIRIIENMWQVAMADGHLDAHELHLMRKIADLLYVGHADYVAAKQSARQKTALPATTGQ</sequence>
<reference evidence="2" key="1">
    <citation type="submission" date="2020-10" db="EMBL/GenBank/DDBJ databases">
        <title>Connecting structure to function with the recovery of over 1000 high-quality activated sludge metagenome-assembled genomes encoding full-length rRNA genes using long-read sequencing.</title>
        <authorList>
            <person name="Singleton C.M."/>
            <person name="Petriglieri F."/>
            <person name="Kristensen J.M."/>
            <person name="Kirkegaard R.H."/>
            <person name="Michaelsen T.Y."/>
            <person name="Andersen M.H."/>
            <person name="Karst S.M."/>
            <person name="Dueholm M.S."/>
            <person name="Nielsen P.H."/>
            <person name="Albertsen M."/>
        </authorList>
    </citation>
    <scope>NUCLEOTIDE SEQUENCE</scope>
    <source>
        <strain evidence="2">EsbW_18-Q3-R4-48_MAXAC.044</strain>
    </source>
</reference>
<dbReference type="Pfam" id="PF05099">
    <property type="entry name" value="TerB"/>
    <property type="match status" value="1"/>
</dbReference>
<dbReference type="Gene3D" id="1.10.3680.10">
    <property type="entry name" value="TerB-like"/>
    <property type="match status" value="1"/>
</dbReference>
<gene>
    <name evidence="2" type="ORF">IPJ48_09530</name>
</gene>
<evidence type="ECO:0000313" key="2">
    <source>
        <dbReference type="EMBL" id="MBK7423311.1"/>
    </source>
</evidence>
<evidence type="ECO:0000259" key="1">
    <source>
        <dbReference type="Pfam" id="PF05099"/>
    </source>
</evidence>
<organism evidence="2 3">
    <name type="scientific">Candidatus Propionivibrio dominans</name>
    <dbReference type="NCBI Taxonomy" id="2954373"/>
    <lineage>
        <taxon>Bacteria</taxon>
        <taxon>Pseudomonadati</taxon>
        <taxon>Pseudomonadota</taxon>
        <taxon>Betaproteobacteria</taxon>
        <taxon>Rhodocyclales</taxon>
        <taxon>Rhodocyclaceae</taxon>
        <taxon>Propionivibrio</taxon>
    </lineage>
</organism>
<dbReference type="Proteomes" id="UP000886602">
    <property type="component" value="Unassembled WGS sequence"/>
</dbReference>
<name>A0A9D7FK26_9RHOO</name>
<feature type="domain" description="Co-chaperone DjlA N-terminal" evidence="1">
    <location>
        <begin position="29"/>
        <end position="146"/>
    </location>
</feature>
<accession>A0A9D7FK26</accession>
<evidence type="ECO:0000313" key="3">
    <source>
        <dbReference type="Proteomes" id="UP000886602"/>
    </source>
</evidence>
<dbReference type="CDD" id="cd07313">
    <property type="entry name" value="terB_like_2"/>
    <property type="match status" value="1"/>
</dbReference>
<protein>
    <submittedName>
        <fullName evidence="2">TerB family tellurite resistance protein</fullName>
    </submittedName>
</protein>
<dbReference type="SUPFAM" id="SSF158682">
    <property type="entry name" value="TerB-like"/>
    <property type="match status" value="1"/>
</dbReference>
<proteinExistence type="predicted"/>
<dbReference type="AlphaFoldDB" id="A0A9D7FK26"/>
<dbReference type="EMBL" id="JADJNC010000013">
    <property type="protein sequence ID" value="MBK7423311.1"/>
    <property type="molecule type" value="Genomic_DNA"/>
</dbReference>